<accession>A0A183F1G4</accession>
<proteinExistence type="predicted"/>
<dbReference type="AlphaFoldDB" id="A0A183F1G4"/>
<name>A0A183F1G4_9BILA</name>
<dbReference type="WBParaSite" id="GPUH_0002708501-mRNA-1">
    <property type="protein sequence ID" value="GPUH_0002708501-mRNA-1"/>
    <property type="gene ID" value="GPUH_0002708501"/>
</dbReference>
<organism evidence="1">
    <name type="scientific">Gongylonema pulchrum</name>
    <dbReference type="NCBI Taxonomy" id="637853"/>
    <lineage>
        <taxon>Eukaryota</taxon>
        <taxon>Metazoa</taxon>
        <taxon>Ecdysozoa</taxon>
        <taxon>Nematoda</taxon>
        <taxon>Chromadorea</taxon>
        <taxon>Rhabditida</taxon>
        <taxon>Spirurina</taxon>
        <taxon>Spiruromorpha</taxon>
        <taxon>Spiruroidea</taxon>
        <taxon>Gongylonematidae</taxon>
        <taxon>Gongylonema</taxon>
    </lineage>
</organism>
<evidence type="ECO:0000313" key="1">
    <source>
        <dbReference type="WBParaSite" id="GPUH_0002708501-mRNA-1"/>
    </source>
</evidence>
<sequence length="47" mass="5534">LAQHMTSVSVVWHSMRFYEIISPNYSSKNTRFGVSFKVCEVLRIEKK</sequence>
<protein>
    <submittedName>
        <fullName evidence="1">PARP catalytic domain-containing protein</fullName>
    </submittedName>
</protein>
<reference evidence="1" key="1">
    <citation type="submission" date="2016-06" db="UniProtKB">
        <authorList>
            <consortium name="WormBaseParasite"/>
        </authorList>
    </citation>
    <scope>IDENTIFICATION</scope>
</reference>